<dbReference type="InterPro" id="IPR002771">
    <property type="entry name" value="Multi_antbiot-R_MarC"/>
</dbReference>
<dbReference type="PANTHER" id="PTHR33508">
    <property type="entry name" value="UPF0056 MEMBRANE PROTEIN YHCE"/>
    <property type="match status" value="1"/>
</dbReference>
<feature type="transmembrane region" description="Helical" evidence="7">
    <location>
        <begin position="6"/>
        <end position="29"/>
    </location>
</feature>
<accession>A0A4S2GZ02</accession>
<evidence type="ECO:0000256" key="7">
    <source>
        <dbReference type="RuleBase" id="RU362048"/>
    </source>
</evidence>
<keyword evidence="3" id="KW-1003">Cell membrane</keyword>
<comment type="caution">
    <text evidence="8">The sequence shown here is derived from an EMBL/GenBank/DDBJ whole genome shotgun (WGS) entry which is preliminary data.</text>
</comment>
<name>A0A4S2GZ02_9PROT</name>
<comment type="subcellular location">
    <subcellularLocation>
        <location evidence="1 7">Cell membrane</location>
        <topology evidence="1 7">Multi-pass membrane protein</topology>
    </subcellularLocation>
</comment>
<keyword evidence="5 7" id="KW-1133">Transmembrane helix</keyword>
<feature type="transmembrane region" description="Helical" evidence="7">
    <location>
        <begin position="41"/>
        <end position="64"/>
    </location>
</feature>
<evidence type="ECO:0000256" key="4">
    <source>
        <dbReference type="ARBA" id="ARBA00022692"/>
    </source>
</evidence>
<dbReference type="NCBIfam" id="TIGR00427">
    <property type="entry name" value="NAAT family transporter"/>
    <property type="match status" value="1"/>
</dbReference>
<organism evidence="8 9">
    <name type="scientific">Marinicauda algicola</name>
    <dbReference type="NCBI Taxonomy" id="2029849"/>
    <lineage>
        <taxon>Bacteria</taxon>
        <taxon>Pseudomonadati</taxon>
        <taxon>Pseudomonadota</taxon>
        <taxon>Alphaproteobacteria</taxon>
        <taxon>Maricaulales</taxon>
        <taxon>Maricaulaceae</taxon>
        <taxon>Marinicauda</taxon>
    </lineage>
</organism>
<feature type="transmembrane region" description="Helical" evidence="7">
    <location>
        <begin position="115"/>
        <end position="136"/>
    </location>
</feature>
<sequence>MDIEFFTRFLAAFFAMLNPLAAMPVFLSLTEGESEASRRRTAITAVVATIVACFAIALIGRQVLALFGIAIDSFRIAGGILLFQIALTMISGARHTSSAGTERERGQMERIDNPGIYPFTIPMTVGPGTIATLIIFSEQVDSPMRAGLFAAVILIVVALLFAALIIAPLLDRVVSQTARTVSIRIMGIILAALAVEFVIVGLRGSGLIGAGVGGL</sequence>
<dbReference type="AlphaFoldDB" id="A0A4S2GZ02"/>
<evidence type="ECO:0000313" key="9">
    <source>
        <dbReference type="Proteomes" id="UP000308054"/>
    </source>
</evidence>
<dbReference type="EMBL" id="SRXW01000003">
    <property type="protein sequence ID" value="TGY88415.1"/>
    <property type="molecule type" value="Genomic_DNA"/>
</dbReference>
<keyword evidence="9" id="KW-1185">Reference proteome</keyword>
<feature type="transmembrane region" description="Helical" evidence="7">
    <location>
        <begin position="148"/>
        <end position="170"/>
    </location>
</feature>
<evidence type="ECO:0000256" key="1">
    <source>
        <dbReference type="ARBA" id="ARBA00004651"/>
    </source>
</evidence>
<keyword evidence="4 7" id="KW-0812">Transmembrane</keyword>
<evidence type="ECO:0000256" key="3">
    <source>
        <dbReference type="ARBA" id="ARBA00022475"/>
    </source>
</evidence>
<evidence type="ECO:0000256" key="6">
    <source>
        <dbReference type="ARBA" id="ARBA00023136"/>
    </source>
</evidence>
<feature type="transmembrane region" description="Helical" evidence="7">
    <location>
        <begin position="182"/>
        <end position="202"/>
    </location>
</feature>
<dbReference type="RefSeq" id="WP_135996261.1">
    <property type="nucleotide sequence ID" value="NZ_CP071057.1"/>
</dbReference>
<keyword evidence="6 7" id="KW-0472">Membrane</keyword>
<dbReference type="GO" id="GO:0005886">
    <property type="term" value="C:plasma membrane"/>
    <property type="evidence" value="ECO:0007669"/>
    <property type="project" value="UniProtKB-SubCell"/>
</dbReference>
<gene>
    <name evidence="8" type="ORF">E5163_11395</name>
</gene>
<evidence type="ECO:0000256" key="5">
    <source>
        <dbReference type="ARBA" id="ARBA00022989"/>
    </source>
</evidence>
<reference evidence="8 9" key="1">
    <citation type="journal article" date="2017" name="Int. J. Syst. Evol. Microbiol.">
        <title>Marinicauda algicola sp. nov., isolated from a marine red alga Rhodosorus marinus.</title>
        <authorList>
            <person name="Jeong S.E."/>
            <person name="Jeon S.H."/>
            <person name="Chun B.H."/>
            <person name="Kim D.W."/>
            <person name="Jeon C.O."/>
        </authorList>
    </citation>
    <scope>NUCLEOTIDE SEQUENCE [LARGE SCALE GENOMIC DNA]</scope>
    <source>
        <strain evidence="8 9">JCM 31718</strain>
    </source>
</reference>
<dbReference type="Pfam" id="PF01914">
    <property type="entry name" value="MarC"/>
    <property type="match status" value="1"/>
</dbReference>
<dbReference type="Proteomes" id="UP000308054">
    <property type="component" value="Unassembled WGS sequence"/>
</dbReference>
<dbReference type="OrthoDB" id="21094at2"/>
<protein>
    <recommendedName>
        <fullName evidence="7">UPF0056 membrane protein</fullName>
    </recommendedName>
</protein>
<proteinExistence type="inferred from homology"/>
<dbReference type="PANTHER" id="PTHR33508:SF1">
    <property type="entry name" value="UPF0056 MEMBRANE PROTEIN YHCE"/>
    <property type="match status" value="1"/>
</dbReference>
<evidence type="ECO:0000313" key="8">
    <source>
        <dbReference type="EMBL" id="TGY88415.1"/>
    </source>
</evidence>
<comment type="similarity">
    <text evidence="2 7">Belongs to the UPF0056 (MarC) family.</text>
</comment>
<feature type="transmembrane region" description="Helical" evidence="7">
    <location>
        <begin position="76"/>
        <end position="94"/>
    </location>
</feature>
<evidence type="ECO:0000256" key="2">
    <source>
        <dbReference type="ARBA" id="ARBA00009784"/>
    </source>
</evidence>